<dbReference type="GO" id="GO:0003677">
    <property type="term" value="F:DNA binding"/>
    <property type="evidence" value="ECO:0007669"/>
    <property type="project" value="UniProtKB-KW"/>
</dbReference>
<evidence type="ECO:0000313" key="4">
    <source>
        <dbReference type="Proteomes" id="UP000033163"/>
    </source>
</evidence>
<dbReference type="CDD" id="cd00093">
    <property type="entry name" value="HTH_XRE"/>
    <property type="match status" value="1"/>
</dbReference>
<dbReference type="InterPro" id="IPR050807">
    <property type="entry name" value="TransReg_Diox_bact_type"/>
</dbReference>
<dbReference type="HOGENOM" id="CLU_1459103_0_0_9"/>
<dbReference type="PATRIC" id="fig|1073571.4.peg.178"/>
<sequence>MEIVDNIKNLCYKNGTTIPKLEKELGFGNGTIYNWIKSSPSLEKLQKVASYFKVTIDDLVGWGHIYDLGSYIEDEREAQNVSLEDLSTAIQISPESLSQIENNKIPLTSELLGNITRYLGMTVQEFLIKYEMYEGAITQYYKGDINAYLDYLKHEEETVQINKPNIDEEDWTDKELEELKRFKEFLRMKRDHNTEK</sequence>
<evidence type="ECO:0000256" key="1">
    <source>
        <dbReference type="ARBA" id="ARBA00023125"/>
    </source>
</evidence>
<gene>
    <name evidence="3" type="ORF">PRIO_0194</name>
</gene>
<protein>
    <recommendedName>
        <fullName evidence="2">HTH cro/C1-type domain-containing protein</fullName>
    </recommendedName>
</protein>
<name>A0A0E3WFZ2_9BACL</name>
<dbReference type="GO" id="GO:0005829">
    <property type="term" value="C:cytosol"/>
    <property type="evidence" value="ECO:0007669"/>
    <property type="project" value="TreeGrafter"/>
</dbReference>
<dbReference type="SUPFAM" id="SSF47413">
    <property type="entry name" value="lambda repressor-like DNA-binding domains"/>
    <property type="match status" value="2"/>
</dbReference>
<dbReference type="PANTHER" id="PTHR46797:SF1">
    <property type="entry name" value="METHYLPHOSPHONATE SYNTHASE"/>
    <property type="match status" value="1"/>
</dbReference>
<evidence type="ECO:0000259" key="2">
    <source>
        <dbReference type="PROSITE" id="PS50943"/>
    </source>
</evidence>
<dbReference type="EMBL" id="LN831776">
    <property type="protein sequence ID" value="CQR51423.1"/>
    <property type="molecule type" value="Genomic_DNA"/>
</dbReference>
<dbReference type="Pfam" id="PF01381">
    <property type="entry name" value="HTH_3"/>
    <property type="match status" value="1"/>
</dbReference>
<dbReference type="SMART" id="SM00530">
    <property type="entry name" value="HTH_XRE"/>
    <property type="match status" value="2"/>
</dbReference>
<dbReference type="Proteomes" id="UP000033163">
    <property type="component" value="Chromosome I"/>
</dbReference>
<reference evidence="4" key="1">
    <citation type="submission" date="2015-03" db="EMBL/GenBank/DDBJ databases">
        <authorList>
            <person name="Wibberg D."/>
        </authorList>
    </citation>
    <scope>NUCLEOTIDE SEQUENCE [LARGE SCALE GENOMIC DNA]</scope>
</reference>
<dbReference type="KEGG" id="pri:PRIO_0194"/>
<keyword evidence="1" id="KW-0238">DNA-binding</keyword>
<evidence type="ECO:0000313" key="3">
    <source>
        <dbReference type="EMBL" id="CQR51423.1"/>
    </source>
</evidence>
<dbReference type="RefSeq" id="WP_052741400.1">
    <property type="nucleotide sequence ID" value="NZ_LN831776.1"/>
</dbReference>
<dbReference type="PROSITE" id="PS50943">
    <property type="entry name" value="HTH_CROC1"/>
    <property type="match status" value="2"/>
</dbReference>
<dbReference type="AlphaFoldDB" id="A0A0E3WFZ2"/>
<dbReference type="InterPro" id="IPR010982">
    <property type="entry name" value="Lambda_DNA-bd_dom_sf"/>
</dbReference>
<proteinExistence type="predicted"/>
<dbReference type="Pfam" id="PF13443">
    <property type="entry name" value="HTH_26"/>
    <property type="match status" value="1"/>
</dbReference>
<feature type="domain" description="HTH cro/C1-type" evidence="2">
    <location>
        <begin position="72"/>
        <end position="126"/>
    </location>
</feature>
<organism evidence="3 4">
    <name type="scientific">Paenibacillus riograndensis SBR5</name>
    <dbReference type="NCBI Taxonomy" id="1073571"/>
    <lineage>
        <taxon>Bacteria</taxon>
        <taxon>Bacillati</taxon>
        <taxon>Bacillota</taxon>
        <taxon>Bacilli</taxon>
        <taxon>Bacillales</taxon>
        <taxon>Paenibacillaceae</taxon>
        <taxon>Paenibacillus</taxon>
        <taxon>Paenibacillus sonchi group</taxon>
    </lineage>
</organism>
<dbReference type="InterPro" id="IPR001387">
    <property type="entry name" value="Cro/C1-type_HTH"/>
</dbReference>
<dbReference type="PANTHER" id="PTHR46797">
    <property type="entry name" value="HTH-TYPE TRANSCRIPTIONAL REGULATOR"/>
    <property type="match status" value="1"/>
</dbReference>
<feature type="domain" description="HTH cro/C1-type" evidence="2">
    <location>
        <begin position="7"/>
        <end position="59"/>
    </location>
</feature>
<dbReference type="GO" id="GO:0003700">
    <property type="term" value="F:DNA-binding transcription factor activity"/>
    <property type="evidence" value="ECO:0007669"/>
    <property type="project" value="TreeGrafter"/>
</dbReference>
<accession>A0A0E3WFZ2</accession>
<dbReference type="Gene3D" id="1.10.260.40">
    <property type="entry name" value="lambda repressor-like DNA-binding domains"/>
    <property type="match status" value="2"/>
</dbReference>